<dbReference type="OrthoDB" id="3234360at2"/>
<feature type="region of interest" description="Disordered" evidence="1">
    <location>
        <begin position="109"/>
        <end position="130"/>
    </location>
</feature>
<dbReference type="Proteomes" id="UP000253868">
    <property type="component" value="Chromosome"/>
</dbReference>
<organism evidence="2 3">
    <name type="scientific">Streptomyces paludis</name>
    <dbReference type="NCBI Taxonomy" id="2282738"/>
    <lineage>
        <taxon>Bacteria</taxon>
        <taxon>Bacillati</taxon>
        <taxon>Actinomycetota</taxon>
        <taxon>Actinomycetes</taxon>
        <taxon>Kitasatosporales</taxon>
        <taxon>Streptomycetaceae</taxon>
        <taxon>Streptomyces</taxon>
    </lineage>
</organism>
<evidence type="ECO:0000313" key="2">
    <source>
        <dbReference type="EMBL" id="AXG80453.1"/>
    </source>
</evidence>
<sequence length="130" mass="14454">MPRKPRTPCTIPGCPELTTGGRCAAHEREATAQRVTPGTSAYGRLWPRIRRAYLYANPWCVLCGRLANVADHFPLSRRELLAQGVLNPDTPKHLRPLCVACHNRETARKQPGGFAAEAKSRREAGERPPF</sequence>
<protein>
    <submittedName>
        <fullName evidence="2">HNH endonuclease</fullName>
    </submittedName>
</protein>
<dbReference type="EMBL" id="CP031194">
    <property type="protein sequence ID" value="AXG80453.1"/>
    <property type="molecule type" value="Genomic_DNA"/>
</dbReference>
<evidence type="ECO:0000313" key="3">
    <source>
        <dbReference type="Proteomes" id="UP000253868"/>
    </source>
</evidence>
<accession>A0A345HUS9</accession>
<feature type="compositionally biased region" description="Basic and acidic residues" evidence="1">
    <location>
        <begin position="118"/>
        <end position="130"/>
    </location>
</feature>
<evidence type="ECO:0000256" key="1">
    <source>
        <dbReference type="SAM" id="MobiDB-lite"/>
    </source>
</evidence>
<proteinExistence type="predicted"/>
<name>A0A345HUS9_9ACTN</name>
<keyword evidence="2" id="KW-0540">Nuclease</keyword>
<dbReference type="AlphaFoldDB" id="A0A345HUS9"/>
<keyword evidence="2" id="KW-0255">Endonuclease</keyword>
<dbReference type="GO" id="GO:0004519">
    <property type="term" value="F:endonuclease activity"/>
    <property type="evidence" value="ECO:0007669"/>
    <property type="project" value="UniProtKB-KW"/>
</dbReference>
<dbReference type="KEGG" id="spad:DVK44_25400"/>
<keyword evidence="3" id="KW-1185">Reference proteome</keyword>
<keyword evidence="2" id="KW-0378">Hydrolase</keyword>
<gene>
    <name evidence="2" type="ORF">DVK44_25400</name>
</gene>
<reference evidence="3" key="1">
    <citation type="submission" date="2018-07" db="EMBL/GenBank/DDBJ databases">
        <authorList>
            <person name="Zhao J."/>
        </authorList>
    </citation>
    <scope>NUCLEOTIDE SEQUENCE [LARGE SCALE GENOMIC DNA]</scope>
    <source>
        <strain evidence="3">GSSD-12</strain>
    </source>
</reference>